<dbReference type="EMBL" id="PHNJ01000032">
    <property type="protein sequence ID" value="TYL35843.1"/>
    <property type="molecule type" value="Genomic_DNA"/>
</dbReference>
<sequence>MTNDELPHRRVKPDDPVPEVIWCLIDSIDENQLVGTFLTRKAAKEKAVAKAKERDLSSSDFPVAAVHYKDIEDIYNALGGGIREDVLVPTSEGFDEYREFMDTLPENATDSDDN</sequence>
<evidence type="ECO:0000313" key="2">
    <source>
        <dbReference type="Proteomes" id="UP000766904"/>
    </source>
</evidence>
<comment type="caution">
    <text evidence="1">The sequence shown here is derived from an EMBL/GenBank/DDBJ whole genome shotgun (WGS) entry which is preliminary data.</text>
</comment>
<protein>
    <submittedName>
        <fullName evidence="1">Uncharacterized protein</fullName>
    </submittedName>
</protein>
<reference evidence="1" key="1">
    <citation type="submission" date="2017-11" db="EMBL/GenBank/DDBJ databases">
        <authorList>
            <person name="Kajale S.C."/>
            <person name="Sharma A."/>
        </authorList>
    </citation>
    <scope>NUCLEOTIDE SEQUENCE</scope>
    <source>
        <strain evidence="1">LS1_42</strain>
    </source>
</reference>
<dbReference type="OrthoDB" id="200634at2157"/>
<proteinExistence type="predicted"/>
<gene>
    <name evidence="1" type="ORF">CV102_25665</name>
</gene>
<accession>A0A8J8TN23</accession>
<dbReference type="AlphaFoldDB" id="A0A8J8TN23"/>
<keyword evidence="2" id="KW-1185">Reference proteome</keyword>
<dbReference type="Proteomes" id="UP000766904">
    <property type="component" value="Unassembled WGS sequence"/>
</dbReference>
<name>A0A8J8TN23_9EURY</name>
<evidence type="ECO:0000313" key="1">
    <source>
        <dbReference type="EMBL" id="TYL35843.1"/>
    </source>
</evidence>
<organism evidence="1 2">
    <name type="scientific">Natronococcus pandeyae</name>
    <dbReference type="NCBI Taxonomy" id="2055836"/>
    <lineage>
        <taxon>Archaea</taxon>
        <taxon>Methanobacteriati</taxon>
        <taxon>Methanobacteriota</taxon>
        <taxon>Stenosarchaea group</taxon>
        <taxon>Halobacteria</taxon>
        <taxon>Halobacteriales</taxon>
        <taxon>Natrialbaceae</taxon>
        <taxon>Natronococcus</taxon>
    </lineage>
</organism>